<gene>
    <name evidence="2" type="ORF">N7456_005950</name>
</gene>
<accession>A0A9W9KK39</accession>
<feature type="region of interest" description="Disordered" evidence="1">
    <location>
        <begin position="255"/>
        <end position="280"/>
    </location>
</feature>
<organism evidence="2 3">
    <name type="scientific">Penicillium angulare</name>
    <dbReference type="NCBI Taxonomy" id="116970"/>
    <lineage>
        <taxon>Eukaryota</taxon>
        <taxon>Fungi</taxon>
        <taxon>Dikarya</taxon>
        <taxon>Ascomycota</taxon>
        <taxon>Pezizomycotina</taxon>
        <taxon>Eurotiomycetes</taxon>
        <taxon>Eurotiomycetidae</taxon>
        <taxon>Eurotiales</taxon>
        <taxon>Aspergillaceae</taxon>
        <taxon>Penicillium</taxon>
    </lineage>
</organism>
<dbReference type="OrthoDB" id="4633200at2759"/>
<proteinExistence type="predicted"/>
<comment type="caution">
    <text evidence="2">The sequence shown here is derived from an EMBL/GenBank/DDBJ whole genome shotgun (WGS) entry which is preliminary data.</text>
</comment>
<reference evidence="2" key="2">
    <citation type="journal article" date="2023" name="IMA Fungus">
        <title>Comparative genomic study of the Penicillium genus elucidates a diverse pangenome and 15 lateral gene transfer events.</title>
        <authorList>
            <person name="Petersen C."/>
            <person name="Sorensen T."/>
            <person name="Nielsen M.R."/>
            <person name="Sondergaard T.E."/>
            <person name="Sorensen J.L."/>
            <person name="Fitzpatrick D.A."/>
            <person name="Frisvad J.C."/>
            <person name="Nielsen K.L."/>
        </authorList>
    </citation>
    <scope>NUCLEOTIDE SEQUENCE</scope>
    <source>
        <strain evidence="2">IBT 30069</strain>
    </source>
</reference>
<dbReference type="AlphaFoldDB" id="A0A9W9KK39"/>
<evidence type="ECO:0000313" key="2">
    <source>
        <dbReference type="EMBL" id="KAJ5109275.1"/>
    </source>
</evidence>
<dbReference type="EMBL" id="JAPQKH010000003">
    <property type="protein sequence ID" value="KAJ5109275.1"/>
    <property type="molecule type" value="Genomic_DNA"/>
</dbReference>
<sequence>MSAEGLPEIESVQNSEEINAIYFEWTPELVRLATSRCQIHPFWGPLTPAQEWPYYIYPSHVAFPDPADTHECLKWVGLSDEKIIQVESRFNEIYPDFQGPSCGYEEKFSSRGVNSVILPVLEKMVQEHYSMLDHLTSECEYTHEGYIKNGIQQGLSPEFAVFCGMHKDDPRCVDDPSLFEKDWFDTSVPEIITYFTTSFWHLLREFLTCKLINEGKAWSGDHGQWLIHEGENLIESKARVAGLDLKQLCERAFKEEKERGNRETRERDRQIDLEVAEAGG</sequence>
<feature type="compositionally biased region" description="Basic and acidic residues" evidence="1">
    <location>
        <begin position="255"/>
        <end position="272"/>
    </location>
</feature>
<keyword evidence="3" id="KW-1185">Reference proteome</keyword>
<protein>
    <submittedName>
        <fullName evidence="2">Uncharacterized protein</fullName>
    </submittedName>
</protein>
<evidence type="ECO:0000313" key="3">
    <source>
        <dbReference type="Proteomes" id="UP001149165"/>
    </source>
</evidence>
<reference evidence="2" key="1">
    <citation type="submission" date="2022-11" db="EMBL/GenBank/DDBJ databases">
        <authorList>
            <person name="Petersen C."/>
        </authorList>
    </citation>
    <scope>NUCLEOTIDE SEQUENCE</scope>
    <source>
        <strain evidence="2">IBT 30069</strain>
    </source>
</reference>
<name>A0A9W9KK39_9EURO</name>
<evidence type="ECO:0000256" key="1">
    <source>
        <dbReference type="SAM" id="MobiDB-lite"/>
    </source>
</evidence>
<dbReference type="Proteomes" id="UP001149165">
    <property type="component" value="Unassembled WGS sequence"/>
</dbReference>